<evidence type="ECO:0000313" key="14">
    <source>
        <dbReference type="Proteomes" id="UP000396862"/>
    </source>
</evidence>
<dbReference type="Gene3D" id="1.10.8.60">
    <property type="match status" value="1"/>
</dbReference>
<evidence type="ECO:0000259" key="10">
    <source>
        <dbReference type="Pfam" id="PF21694"/>
    </source>
</evidence>
<dbReference type="GO" id="GO:0009360">
    <property type="term" value="C:DNA polymerase III complex"/>
    <property type="evidence" value="ECO:0007669"/>
    <property type="project" value="InterPro"/>
</dbReference>
<dbReference type="Proteomes" id="UP000240621">
    <property type="component" value="Unassembled WGS sequence"/>
</dbReference>
<dbReference type="InterPro" id="IPR008921">
    <property type="entry name" value="DNA_pol3_clamp-load_cplx_C"/>
</dbReference>
<dbReference type="Pfam" id="PF21694">
    <property type="entry name" value="DNA_pol3_delta_C"/>
    <property type="match status" value="1"/>
</dbReference>
<gene>
    <name evidence="12" type="ORF">CLV93_101309</name>
    <name evidence="11" type="ORF">JCM18694_02190</name>
</gene>
<evidence type="ECO:0000313" key="12">
    <source>
        <dbReference type="EMBL" id="PSK85354.1"/>
    </source>
</evidence>
<evidence type="ECO:0000313" key="13">
    <source>
        <dbReference type="Proteomes" id="UP000240621"/>
    </source>
</evidence>
<dbReference type="AlphaFoldDB" id="A0A2P8CK63"/>
<reference evidence="11 14" key="2">
    <citation type="submission" date="2019-10" db="EMBL/GenBank/DDBJ databases">
        <title>Prolixibacter strains distinguished by the presence of nitrate reductase genes were adept at nitrate-dependent anaerobic corrosion of metallic iron and carbon steel.</title>
        <authorList>
            <person name="Iino T."/>
            <person name="Shono N."/>
            <person name="Ito K."/>
            <person name="Nakamura R."/>
            <person name="Sueoka K."/>
            <person name="Harayama S."/>
            <person name="Ohkuma M."/>
        </authorList>
    </citation>
    <scope>NUCLEOTIDE SEQUENCE [LARGE SCALE GENOMIC DNA]</scope>
    <source>
        <strain evidence="11 14">MIC1-1</strain>
    </source>
</reference>
<dbReference type="GO" id="GO:0003677">
    <property type="term" value="F:DNA binding"/>
    <property type="evidence" value="ECO:0007669"/>
    <property type="project" value="InterPro"/>
</dbReference>
<keyword evidence="3" id="KW-0808">Transferase</keyword>
<dbReference type="InterPro" id="IPR005790">
    <property type="entry name" value="DNA_polIII_delta"/>
</dbReference>
<comment type="caution">
    <text evidence="12">The sequence shown here is derived from an EMBL/GenBank/DDBJ whole genome shotgun (WGS) entry which is preliminary data.</text>
</comment>
<dbReference type="Proteomes" id="UP000396862">
    <property type="component" value="Unassembled WGS sequence"/>
</dbReference>
<dbReference type="PANTHER" id="PTHR34388:SF1">
    <property type="entry name" value="DNA POLYMERASE III SUBUNIT DELTA"/>
    <property type="match status" value="1"/>
</dbReference>
<keyword evidence="5" id="KW-0235">DNA replication</keyword>
<dbReference type="Gene3D" id="3.40.50.300">
    <property type="entry name" value="P-loop containing nucleotide triphosphate hydrolases"/>
    <property type="match status" value="1"/>
</dbReference>
<evidence type="ECO:0000256" key="6">
    <source>
        <dbReference type="ARBA" id="ARBA00022932"/>
    </source>
</evidence>
<comment type="similarity">
    <text evidence="7">Belongs to the DNA polymerase HolA subunit family.</text>
</comment>
<dbReference type="EMBL" id="PYGC01000001">
    <property type="protein sequence ID" value="PSK85354.1"/>
    <property type="molecule type" value="Genomic_DNA"/>
</dbReference>
<proteinExistence type="inferred from homology"/>
<evidence type="ECO:0000259" key="9">
    <source>
        <dbReference type="Pfam" id="PF06144"/>
    </source>
</evidence>
<dbReference type="InterPro" id="IPR027417">
    <property type="entry name" value="P-loop_NTPase"/>
</dbReference>
<keyword evidence="4" id="KW-0548">Nucleotidyltransferase</keyword>
<feature type="domain" description="DNA polymerase III delta subunit-like C-terminal" evidence="10">
    <location>
        <begin position="209"/>
        <end position="314"/>
    </location>
</feature>
<dbReference type="EMBL" id="BLAU01000001">
    <property type="protein sequence ID" value="GET19973.1"/>
    <property type="molecule type" value="Genomic_DNA"/>
</dbReference>
<keyword evidence="14" id="KW-1185">Reference proteome</keyword>
<evidence type="ECO:0000256" key="2">
    <source>
        <dbReference type="ARBA" id="ARBA00017703"/>
    </source>
</evidence>
<reference evidence="12 13" key="1">
    <citation type="submission" date="2018-03" db="EMBL/GenBank/DDBJ databases">
        <title>Genomic Encyclopedia of Archaeal and Bacterial Type Strains, Phase II (KMG-II): from individual species to whole genera.</title>
        <authorList>
            <person name="Goeker M."/>
        </authorList>
    </citation>
    <scope>NUCLEOTIDE SEQUENCE [LARGE SCALE GENOMIC DNA]</scope>
    <source>
        <strain evidence="12 13">DSM 27267</strain>
    </source>
</reference>
<sequence>MDFNAILSDIENKHYQPVYFLEGEETYFIDRISEEITSNVLTEAEKGFNQTILYGKDADVDTIITAARRFPMMASHQVVVVREAQNIRNIEDLAPYIEHPQPSTLLVISYKYKNVDKRKRLYKALQKNGVYFEAKPIYESKIPAWITKYLRVKGYGVEPRAAQLIADHIGNDLKRIVSELEKVIISLPPGMSVTPDEVERNIGISKDYNAFELQKAIGKRDVLKANRIVNYFADNQKMHPFPVVIGILHSYFRKILAYHFLENKTNEKAAAGAIGVNPYFIRDYVNAARNYNIKRSVNAVALLREYDMRSKGARGGSTDSGELLRELIYKILH</sequence>
<dbReference type="SUPFAM" id="SSF48019">
    <property type="entry name" value="post-AAA+ oligomerization domain-like"/>
    <property type="match status" value="1"/>
</dbReference>
<accession>A0A2P8CK63</accession>
<name>A0A2P8CK63_9BACT</name>
<organism evidence="12 13">
    <name type="scientific">Prolixibacter denitrificans</name>
    <dbReference type="NCBI Taxonomy" id="1541063"/>
    <lineage>
        <taxon>Bacteria</taxon>
        <taxon>Pseudomonadati</taxon>
        <taxon>Bacteroidota</taxon>
        <taxon>Bacteroidia</taxon>
        <taxon>Marinilabiliales</taxon>
        <taxon>Prolixibacteraceae</taxon>
        <taxon>Prolixibacter</taxon>
    </lineage>
</organism>
<evidence type="ECO:0000256" key="1">
    <source>
        <dbReference type="ARBA" id="ARBA00012417"/>
    </source>
</evidence>
<comment type="catalytic activity">
    <reaction evidence="8">
        <text>DNA(n) + a 2'-deoxyribonucleoside 5'-triphosphate = DNA(n+1) + diphosphate</text>
        <dbReference type="Rhea" id="RHEA:22508"/>
        <dbReference type="Rhea" id="RHEA-COMP:17339"/>
        <dbReference type="Rhea" id="RHEA-COMP:17340"/>
        <dbReference type="ChEBI" id="CHEBI:33019"/>
        <dbReference type="ChEBI" id="CHEBI:61560"/>
        <dbReference type="ChEBI" id="CHEBI:173112"/>
        <dbReference type="EC" id="2.7.7.7"/>
    </reaction>
</comment>
<protein>
    <recommendedName>
        <fullName evidence="2">DNA polymerase III subunit delta</fullName>
        <ecNumber evidence="1">2.7.7.7</ecNumber>
    </recommendedName>
</protein>
<dbReference type="SUPFAM" id="SSF52540">
    <property type="entry name" value="P-loop containing nucleoside triphosphate hydrolases"/>
    <property type="match status" value="1"/>
</dbReference>
<dbReference type="InterPro" id="IPR048466">
    <property type="entry name" value="DNA_pol3_delta-like_C"/>
</dbReference>
<dbReference type="Pfam" id="PF06144">
    <property type="entry name" value="DNA_pol3_delta"/>
    <property type="match status" value="1"/>
</dbReference>
<evidence type="ECO:0000256" key="3">
    <source>
        <dbReference type="ARBA" id="ARBA00022679"/>
    </source>
</evidence>
<evidence type="ECO:0000256" key="7">
    <source>
        <dbReference type="ARBA" id="ARBA00034754"/>
    </source>
</evidence>
<evidence type="ECO:0000256" key="4">
    <source>
        <dbReference type="ARBA" id="ARBA00022695"/>
    </source>
</evidence>
<keyword evidence="6" id="KW-0239">DNA-directed DNA polymerase</keyword>
<dbReference type="Gene3D" id="1.20.272.10">
    <property type="match status" value="1"/>
</dbReference>
<dbReference type="PANTHER" id="PTHR34388">
    <property type="entry name" value="DNA POLYMERASE III SUBUNIT DELTA"/>
    <property type="match status" value="1"/>
</dbReference>
<feature type="domain" description="DNA polymerase III delta N-terminal" evidence="9">
    <location>
        <begin position="19"/>
        <end position="135"/>
    </location>
</feature>
<dbReference type="NCBIfam" id="TIGR01128">
    <property type="entry name" value="holA"/>
    <property type="match status" value="1"/>
</dbReference>
<dbReference type="GO" id="GO:0006261">
    <property type="term" value="P:DNA-templated DNA replication"/>
    <property type="evidence" value="ECO:0007669"/>
    <property type="project" value="TreeGrafter"/>
</dbReference>
<dbReference type="InterPro" id="IPR010372">
    <property type="entry name" value="DNA_pol3_delta_N"/>
</dbReference>
<evidence type="ECO:0000256" key="8">
    <source>
        <dbReference type="ARBA" id="ARBA00049244"/>
    </source>
</evidence>
<evidence type="ECO:0000313" key="11">
    <source>
        <dbReference type="EMBL" id="GET19973.1"/>
    </source>
</evidence>
<dbReference type="EC" id="2.7.7.7" evidence="1"/>
<dbReference type="OrthoDB" id="1172326at2"/>
<dbReference type="RefSeq" id="WP_106540404.1">
    <property type="nucleotide sequence ID" value="NZ_BLAU01000001.1"/>
</dbReference>
<evidence type="ECO:0000256" key="5">
    <source>
        <dbReference type="ARBA" id="ARBA00022705"/>
    </source>
</evidence>
<dbReference type="GO" id="GO:0003887">
    <property type="term" value="F:DNA-directed DNA polymerase activity"/>
    <property type="evidence" value="ECO:0007669"/>
    <property type="project" value="UniProtKB-KW"/>
</dbReference>